<dbReference type="PANTHER" id="PTHR34309:SF1">
    <property type="entry name" value="PROTEIN GLCG"/>
    <property type="match status" value="1"/>
</dbReference>
<dbReference type="InterPro" id="IPR052517">
    <property type="entry name" value="GlcG_carb_metab_protein"/>
</dbReference>
<dbReference type="InterPro" id="IPR038084">
    <property type="entry name" value="PduO/GlcC-like_sf"/>
</dbReference>
<comment type="caution">
    <text evidence="1">The sequence shown here is derived from an EMBL/GenBank/DDBJ whole genome shotgun (WGS) entry which is preliminary data.</text>
</comment>
<dbReference type="RefSeq" id="WP_163818076.1">
    <property type="nucleotide sequence ID" value="NZ_JAAGOB010000004.1"/>
</dbReference>
<organism evidence="1 2">
    <name type="scientific">Phytoactinopolyspora alkaliphila</name>
    <dbReference type="NCBI Taxonomy" id="1783498"/>
    <lineage>
        <taxon>Bacteria</taxon>
        <taxon>Bacillati</taxon>
        <taxon>Actinomycetota</taxon>
        <taxon>Actinomycetes</taxon>
        <taxon>Jiangellales</taxon>
        <taxon>Jiangellaceae</taxon>
        <taxon>Phytoactinopolyspora</taxon>
    </lineage>
</organism>
<dbReference type="SUPFAM" id="SSF143744">
    <property type="entry name" value="GlcG-like"/>
    <property type="match status" value="1"/>
</dbReference>
<gene>
    <name evidence="1" type="ORF">G1H11_08555</name>
</gene>
<reference evidence="1 2" key="1">
    <citation type="submission" date="2020-02" db="EMBL/GenBank/DDBJ databases">
        <authorList>
            <person name="Li X.-J."/>
            <person name="Feng X.-M."/>
        </authorList>
    </citation>
    <scope>NUCLEOTIDE SEQUENCE [LARGE SCALE GENOMIC DNA]</scope>
    <source>
        <strain evidence="1 2">CGMCC 4.7225</strain>
    </source>
</reference>
<dbReference type="Gene3D" id="3.30.450.150">
    <property type="entry name" value="Haem-degrading domain"/>
    <property type="match status" value="1"/>
</dbReference>
<dbReference type="EMBL" id="JAAGOB010000004">
    <property type="protein sequence ID" value="NED95365.1"/>
    <property type="molecule type" value="Genomic_DNA"/>
</dbReference>
<dbReference type="PANTHER" id="PTHR34309">
    <property type="entry name" value="SLR1406 PROTEIN"/>
    <property type="match status" value="1"/>
</dbReference>
<proteinExistence type="predicted"/>
<evidence type="ECO:0000313" key="2">
    <source>
        <dbReference type="Proteomes" id="UP000469185"/>
    </source>
</evidence>
<evidence type="ECO:0000313" key="1">
    <source>
        <dbReference type="EMBL" id="NED95365.1"/>
    </source>
</evidence>
<dbReference type="Pfam" id="PF03928">
    <property type="entry name" value="HbpS-like"/>
    <property type="match status" value="1"/>
</dbReference>
<name>A0A6N9YKA0_9ACTN</name>
<dbReference type="InterPro" id="IPR005624">
    <property type="entry name" value="PduO/GlcC-like"/>
</dbReference>
<dbReference type="Proteomes" id="UP000469185">
    <property type="component" value="Unassembled WGS sequence"/>
</dbReference>
<dbReference type="AlphaFoldDB" id="A0A6N9YKA0"/>
<keyword evidence="2" id="KW-1185">Reference proteome</keyword>
<protein>
    <submittedName>
        <fullName evidence="1">Heme-binding protein</fullName>
    </submittedName>
</protein>
<accession>A0A6N9YKA0</accession>
<sequence length="139" mass="13730">MRTIADLELADAERAAEAAAAEARERGISITVCVTDRGGIPITVRRMDGAKPSGVELAGAKAFTAAIHHRPTSAIAHVAGPGQPGFGVFAQFGGRFSVLPGGVPVEVDGVVVGAVGVSGADDVGDIACAEAAVTALVAA</sequence>